<sequence>MVNIYTREEILELRSDPSSKQRPERLSTEFFNNGVFDPDLWCDYMDGQPVSRGNDENDIVNLPKGAHDVTSIEASSKTKEEELLDIAVKLSVTASIEGSKASFPLSAFIRRYALDWVGEYLPMLAHKFKFTNVLEYLKSFPDYIKVVEEPGKEPIIFPVIKGETKIQMDLIDETYESDFYKDKELRRRRKFVMLRANGRPSSPPNQANLNRRDQLNRAHSSLRGCSSTSHRSYYSHPGLNSTYPAGPRNSSSSRTQSGFNHFVYHPRFIPNGTAPPHFYYDVPGIAGPPRSNAPMQNYRMPWQWNENCTPYAGRHEHYFAPRIALPNHSTPRQSASGPSRLASFSTIRDVNSSQEENTELTTTLVRRDPRMLMQPVLTTSSHAESPVQQLDGWVKAQVTRSPNSKMAKRMSSSTEVEYTDQKAMNFLGSSNKPILKMIDFVKESSPLASPVLENKSIPALEIEPVVAPITDPASSAKVVAELENGEFTLSTMIAIVRKAGGRIRLDKIKELYKEITGSDLTLKNLTKLLNVEAKNTIMAFNKQNPKIFRAEFNGLSQINIILVEEFMDVPIISQPGQELVEVPEKQEESYADEADMLEVGTIINLNESYRSLVEVDNTSVNLREMGLAEQYQFFANDLYHRILGCGFVNFDEVLQELPYDYHQIGFGGDTTLILLSILVTHFSESFKIEFENDIVLCSAILNCTPSRRDIDEIESLLRTDFIYASENIDFGQIEPVIMINFETCAKPLYICLVKHVEMYQEMQEIFNDLRLLVDDIPRLEKFNQGQAALTVYTEGDIVHMARVQILSLLPRNKVSVYFVDEGGEDVVDESLLHEMPLCFQRFPIFAIKFKDISIDELQCYVPVERLDYVLSEISKSEQLQAFFEDKKIENGLTIYNVKLMAAQQQKPLADVCLEHLQLEY</sequence>
<dbReference type="InterPro" id="IPR002999">
    <property type="entry name" value="Tudor"/>
</dbReference>
<protein>
    <submittedName>
        <fullName evidence="4">Tudor domain-containing protein</fullName>
    </submittedName>
</protein>
<evidence type="ECO:0000259" key="2">
    <source>
        <dbReference type="PROSITE" id="PS50304"/>
    </source>
</evidence>
<evidence type="ECO:0000313" key="4">
    <source>
        <dbReference type="WBParaSite" id="ACRNAN_scaffold860.g24521.t1"/>
    </source>
</evidence>
<evidence type="ECO:0000256" key="1">
    <source>
        <dbReference type="SAM" id="MobiDB-lite"/>
    </source>
</evidence>
<dbReference type="PROSITE" id="PS50304">
    <property type="entry name" value="TUDOR"/>
    <property type="match status" value="1"/>
</dbReference>
<accession>A0A914ELN0</accession>
<dbReference type="Pfam" id="PF00567">
    <property type="entry name" value="TUDOR"/>
    <property type="match status" value="1"/>
</dbReference>
<dbReference type="SUPFAM" id="SSF63748">
    <property type="entry name" value="Tudor/PWWP/MBT"/>
    <property type="match status" value="1"/>
</dbReference>
<feature type="domain" description="Tudor" evidence="2">
    <location>
        <begin position="781"/>
        <end position="842"/>
    </location>
</feature>
<evidence type="ECO:0000313" key="3">
    <source>
        <dbReference type="Proteomes" id="UP000887540"/>
    </source>
</evidence>
<dbReference type="AlphaFoldDB" id="A0A914ELN0"/>
<dbReference type="Proteomes" id="UP000887540">
    <property type="component" value="Unplaced"/>
</dbReference>
<organism evidence="3 4">
    <name type="scientific">Acrobeloides nanus</name>
    <dbReference type="NCBI Taxonomy" id="290746"/>
    <lineage>
        <taxon>Eukaryota</taxon>
        <taxon>Metazoa</taxon>
        <taxon>Ecdysozoa</taxon>
        <taxon>Nematoda</taxon>
        <taxon>Chromadorea</taxon>
        <taxon>Rhabditida</taxon>
        <taxon>Tylenchina</taxon>
        <taxon>Cephalobomorpha</taxon>
        <taxon>Cephaloboidea</taxon>
        <taxon>Cephalobidae</taxon>
        <taxon>Acrobeloides</taxon>
    </lineage>
</organism>
<reference evidence="4" key="1">
    <citation type="submission" date="2022-11" db="UniProtKB">
        <authorList>
            <consortium name="WormBaseParasite"/>
        </authorList>
    </citation>
    <scope>IDENTIFICATION</scope>
</reference>
<dbReference type="Gene3D" id="2.30.30.140">
    <property type="match status" value="1"/>
</dbReference>
<proteinExistence type="predicted"/>
<name>A0A914ELN0_9BILA</name>
<feature type="region of interest" description="Disordered" evidence="1">
    <location>
        <begin position="219"/>
        <end position="256"/>
    </location>
</feature>
<dbReference type="WBParaSite" id="ACRNAN_scaffold860.g24521.t1">
    <property type="protein sequence ID" value="ACRNAN_scaffold860.g24521.t1"/>
    <property type="gene ID" value="ACRNAN_scaffold860.g24521"/>
</dbReference>
<keyword evidence="3" id="KW-1185">Reference proteome</keyword>